<dbReference type="CDD" id="cd02176">
    <property type="entry name" value="GH16_XET"/>
    <property type="match status" value="1"/>
</dbReference>
<dbReference type="Gene3D" id="2.60.120.200">
    <property type="match status" value="1"/>
</dbReference>
<dbReference type="PRINTS" id="PR00737">
    <property type="entry name" value="GLHYDRLASE16"/>
</dbReference>
<dbReference type="InterPro" id="IPR044791">
    <property type="entry name" value="Beta-glucanase/XTH"/>
</dbReference>
<feature type="domain" description="GH16" evidence="9">
    <location>
        <begin position="1"/>
        <end position="211"/>
    </location>
</feature>
<feature type="chain" id="PRO_5046654925" description="xyloglucan:xyloglucosyl transferase" evidence="8">
    <location>
        <begin position="23"/>
        <end position="401"/>
    </location>
</feature>
<keyword evidence="5" id="KW-0326">Glycosidase</keyword>
<dbReference type="InterPro" id="IPR010713">
    <property type="entry name" value="XET_C"/>
</dbReference>
<dbReference type="PROSITE" id="PS51762">
    <property type="entry name" value="GH16_2"/>
    <property type="match status" value="1"/>
</dbReference>
<evidence type="ECO:0000256" key="4">
    <source>
        <dbReference type="ARBA" id="ARBA00023157"/>
    </source>
</evidence>
<dbReference type="InterPro" id="IPR013320">
    <property type="entry name" value="ConA-like_dom_sf"/>
</dbReference>
<feature type="compositionally biased region" description="Polar residues" evidence="7">
    <location>
        <begin position="392"/>
        <end position="401"/>
    </location>
</feature>
<dbReference type="PANTHER" id="PTHR31062">
    <property type="entry name" value="XYLOGLUCAN ENDOTRANSGLUCOSYLASE/HYDROLASE PROTEIN 8-RELATED"/>
    <property type="match status" value="1"/>
</dbReference>
<dbReference type="EMBL" id="JABTTQ020000005">
    <property type="protein sequence ID" value="KAK6157254.1"/>
    <property type="molecule type" value="Genomic_DNA"/>
</dbReference>
<evidence type="ECO:0000256" key="1">
    <source>
        <dbReference type="ARBA" id="ARBA00012152"/>
    </source>
</evidence>
<dbReference type="Pfam" id="PF06955">
    <property type="entry name" value="XET_C"/>
    <property type="match status" value="1"/>
</dbReference>
<evidence type="ECO:0000313" key="10">
    <source>
        <dbReference type="EMBL" id="KAK6157254.1"/>
    </source>
</evidence>
<name>A0ABR0XDN0_REHGL</name>
<comment type="caution">
    <text evidence="10">The sequence shown here is derived from an EMBL/GenBank/DDBJ whole genome shotgun (WGS) entry which is preliminary data.</text>
</comment>
<evidence type="ECO:0000259" key="9">
    <source>
        <dbReference type="PROSITE" id="PS51762"/>
    </source>
</evidence>
<evidence type="ECO:0000256" key="8">
    <source>
        <dbReference type="SAM" id="SignalP"/>
    </source>
</evidence>
<dbReference type="Pfam" id="PF00722">
    <property type="entry name" value="Glyco_hydro_16"/>
    <property type="match status" value="1"/>
</dbReference>
<keyword evidence="8" id="KW-0732">Signal</keyword>
<keyword evidence="11" id="KW-1185">Reference proteome</keyword>
<keyword evidence="2" id="KW-0808">Transferase</keyword>
<dbReference type="Proteomes" id="UP001318860">
    <property type="component" value="Unassembled WGS sequence"/>
</dbReference>
<evidence type="ECO:0000313" key="11">
    <source>
        <dbReference type="Proteomes" id="UP001318860"/>
    </source>
</evidence>
<feature type="compositionally biased region" description="Basic and acidic residues" evidence="7">
    <location>
        <begin position="377"/>
        <end position="390"/>
    </location>
</feature>
<protein>
    <recommendedName>
        <fullName evidence="1">xyloglucan:xyloglucosyl transferase</fullName>
        <ecNumber evidence="1">2.4.1.207</ecNumber>
    </recommendedName>
</protein>
<evidence type="ECO:0000256" key="5">
    <source>
        <dbReference type="ARBA" id="ARBA00023295"/>
    </source>
</evidence>
<proteinExistence type="predicted"/>
<accession>A0ABR0XDN0</accession>
<evidence type="ECO:0000256" key="3">
    <source>
        <dbReference type="ARBA" id="ARBA00022801"/>
    </source>
</evidence>
<dbReference type="InterPro" id="IPR008264">
    <property type="entry name" value="Beta_glucanase"/>
</dbReference>
<gene>
    <name evidence="10" type="ORF">DH2020_011502</name>
</gene>
<feature type="region of interest" description="Disordered" evidence="7">
    <location>
        <begin position="377"/>
        <end position="401"/>
    </location>
</feature>
<keyword evidence="4" id="KW-1015">Disulfide bond</keyword>
<reference evidence="10 11" key="1">
    <citation type="journal article" date="2021" name="Comput. Struct. Biotechnol. J.">
        <title>De novo genome assembly of the potent medicinal plant Rehmannia glutinosa using nanopore technology.</title>
        <authorList>
            <person name="Ma L."/>
            <person name="Dong C."/>
            <person name="Song C."/>
            <person name="Wang X."/>
            <person name="Zheng X."/>
            <person name="Niu Y."/>
            <person name="Chen S."/>
            <person name="Feng W."/>
        </authorList>
    </citation>
    <scope>NUCLEOTIDE SEQUENCE [LARGE SCALE GENOMIC DNA]</scope>
    <source>
        <strain evidence="10">DH-2019</strain>
    </source>
</reference>
<keyword evidence="3" id="KW-0378">Hydrolase</keyword>
<dbReference type="PROSITE" id="PS51257">
    <property type="entry name" value="PROKAR_LIPOPROTEIN"/>
    <property type="match status" value="1"/>
</dbReference>
<evidence type="ECO:0000256" key="6">
    <source>
        <dbReference type="ARBA" id="ARBA00034022"/>
    </source>
</evidence>
<feature type="signal peptide" evidence="8">
    <location>
        <begin position="1"/>
        <end position="22"/>
    </location>
</feature>
<sequence>MSKGYLILGIFAAFAVVGCVSSSRFDELYQPSWAMDHFTYEGEVLKMKLDNYSGAGFSSKSKYMFGKVTVQIKLVEGDSAGTVTAFYMSSDGPYHNEFDFEFLGNTTGEPYLVQTNVYVNGVGNREQRLKLWFDPTKDFHSYSLLWNQRQVVFLVDETPVRVHSNLEHKGIPYPKDQAMGVYSSIWNADDWATQGGRVKTDWSHAPFIASYRGFEINGCKCPDAVAALDNMRRCSSGGWWDQPTLSELSLHQSHQLLWVRANHMVYDYCSDAARFPATPVEDGSRASSIWICNETISFRAGLHPPKRYSFRKTLPWTVLSNADSHPSIKAQTVPMTEETPLIPPPARSTPGSSFTSALQHHPPLVCHAVENISHQEEGRLHDQKENHDAQDQYPNTSQLDN</sequence>
<dbReference type="SUPFAM" id="SSF49899">
    <property type="entry name" value="Concanavalin A-like lectins/glucanases"/>
    <property type="match status" value="1"/>
</dbReference>
<evidence type="ECO:0000256" key="2">
    <source>
        <dbReference type="ARBA" id="ARBA00022679"/>
    </source>
</evidence>
<evidence type="ECO:0000256" key="7">
    <source>
        <dbReference type="SAM" id="MobiDB-lite"/>
    </source>
</evidence>
<comment type="catalytic activity">
    <reaction evidence="6">
        <text>breaks a beta-(1-&gt;4) bond in the backbone of a xyloglucan and transfers the xyloglucanyl segment on to O-4 of the non-reducing terminal glucose residue of an acceptor, which can be a xyloglucan or an oligosaccharide of xyloglucan.</text>
        <dbReference type="EC" id="2.4.1.207"/>
    </reaction>
</comment>
<organism evidence="10 11">
    <name type="scientific">Rehmannia glutinosa</name>
    <name type="common">Chinese foxglove</name>
    <dbReference type="NCBI Taxonomy" id="99300"/>
    <lineage>
        <taxon>Eukaryota</taxon>
        <taxon>Viridiplantae</taxon>
        <taxon>Streptophyta</taxon>
        <taxon>Embryophyta</taxon>
        <taxon>Tracheophyta</taxon>
        <taxon>Spermatophyta</taxon>
        <taxon>Magnoliopsida</taxon>
        <taxon>eudicotyledons</taxon>
        <taxon>Gunneridae</taxon>
        <taxon>Pentapetalae</taxon>
        <taxon>asterids</taxon>
        <taxon>lamiids</taxon>
        <taxon>Lamiales</taxon>
        <taxon>Orobanchaceae</taxon>
        <taxon>Rehmannieae</taxon>
        <taxon>Rehmannia</taxon>
    </lineage>
</organism>
<dbReference type="EC" id="2.4.1.207" evidence="1"/>
<dbReference type="InterPro" id="IPR016455">
    <property type="entry name" value="XTH"/>
</dbReference>
<dbReference type="InterPro" id="IPR000757">
    <property type="entry name" value="Beta-glucanase-like"/>
</dbReference>